<accession>A0A1Q5P8Y1</accession>
<evidence type="ECO:0000313" key="2">
    <source>
        <dbReference type="Proteomes" id="UP000186551"/>
    </source>
</evidence>
<name>A0A1Q5P8Y1_9BACT</name>
<evidence type="ECO:0000313" key="1">
    <source>
        <dbReference type="EMBL" id="OKL38654.1"/>
    </source>
</evidence>
<gene>
    <name evidence="1" type="ORF">A3841_05800</name>
</gene>
<comment type="caution">
    <text evidence="1">The sequence shown here is derived from an EMBL/GenBank/DDBJ whole genome shotgun (WGS) entry which is preliminary data.</text>
</comment>
<dbReference type="AlphaFoldDB" id="A0A1Q5P8Y1"/>
<reference evidence="1 2" key="1">
    <citation type="submission" date="2016-03" db="EMBL/GenBank/DDBJ databases">
        <title>Genome sequence of Pontibacter sp. nov., of the family cytophagaceae, isolated from marine sediment of the Yellow Sea, China.</title>
        <authorList>
            <person name="Zhang G."/>
            <person name="Zhang R."/>
        </authorList>
    </citation>
    <scope>NUCLEOTIDE SEQUENCE [LARGE SCALE GENOMIC DNA]</scope>
    <source>
        <strain evidence="1 2">S10-8</strain>
    </source>
</reference>
<organism evidence="1 2">
    <name type="scientific">Pontibacter flavimaris</name>
    <dbReference type="NCBI Taxonomy" id="1797110"/>
    <lineage>
        <taxon>Bacteria</taxon>
        <taxon>Pseudomonadati</taxon>
        <taxon>Bacteroidota</taxon>
        <taxon>Cytophagia</taxon>
        <taxon>Cytophagales</taxon>
        <taxon>Hymenobacteraceae</taxon>
        <taxon>Pontibacter</taxon>
    </lineage>
</organism>
<dbReference type="Proteomes" id="UP000186551">
    <property type="component" value="Unassembled WGS sequence"/>
</dbReference>
<sequence length="107" mass="12321">MLTINLLKCNSYEHGTSVDVNVGYAEIQFIHYLLYPRYLECAWGNEVFTYPDVVQHIRLPALEGNHHDVKLDLLLGRLKMLVCSENDRSSDFISLSLANVLSDIYFK</sequence>
<proteinExistence type="predicted"/>
<dbReference type="EMBL" id="LVWA01000012">
    <property type="protein sequence ID" value="OKL38654.1"/>
    <property type="molecule type" value="Genomic_DNA"/>
</dbReference>
<keyword evidence="2" id="KW-1185">Reference proteome</keyword>
<protein>
    <submittedName>
        <fullName evidence="1">Uncharacterized protein</fullName>
    </submittedName>
</protein>